<organism evidence="3 4">
    <name type="scientific">Phycicoccus duodecadis</name>
    <dbReference type="NCBI Taxonomy" id="173053"/>
    <lineage>
        <taxon>Bacteria</taxon>
        <taxon>Bacillati</taxon>
        <taxon>Actinomycetota</taxon>
        <taxon>Actinomycetes</taxon>
        <taxon>Micrococcales</taxon>
        <taxon>Intrasporangiaceae</taxon>
        <taxon>Phycicoccus</taxon>
    </lineage>
</organism>
<evidence type="ECO:0000313" key="4">
    <source>
        <dbReference type="Proteomes" id="UP000233781"/>
    </source>
</evidence>
<keyword evidence="4" id="KW-1185">Reference proteome</keyword>
<feature type="chain" id="PRO_5039245334" description="Peptidase" evidence="2">
    <location>
        <begin position="24"/>
        <end position="356"/>
    </location>
</feature>
<dbReference type="RefSeq" id="WP_211283974.1">
    <property type="nucleotide sequence ID" value="NZ_PJNE01000001.1"/>
</dbReference>
<gene>
    <name evidence="3" type="ORF">ATL31_1362</name>
</gene>
<evidence type="ECO:0000256" key="1">
    <source>
        <dbReference type="SAM" id="Phobius"/>
    </source>
</evidence>
<accession>A0A2N3YI87</accession>
<dbReference type="EMBL" id="PJNE01000001">
    <property type="protein sequence ID" value="PKW26549.1"/>
    <property type="molecule type" value="Genomic_DNA"/>
</dbReference>
<evidence type="ECO:0000313" key="3">
    <source>
        <dbReference type="EMBL" id="PKW26549.1"/>
    </source>
</evidence>
<dbReference type="Proteomes" id="UP000233781">
    <property type="component" value="Unassembled WGS sequence"/>
</dbReference>
<reference evidence="3 4" key="1">
    <citation type="submission" date="2017-12" db="EMBL/GenBank/DDBJ databases">
        <title>Sequencing the genomes of 1000 Actinobacteria strains.</title>
        <authorList>
            <person name="Klenk H.-P."/>
        </authorList>
    </citation>
    <scope>NUCLEOTIDE SEQUENCE [LARGE SCALE GENOMIC DNA]</scope>
    <source>
        <strain evidence="3 4">DSM 12806</strain>
    </source>
</reference>
<keyword evidence="2" id="KW-0732">Signal</keyword>
<comment type="caution">
    <text evidence="3">The sequence shown here is derived from an EMBL/GenBank/DDBJ whole genome shotgun (WGS) entry which is preliminary data.</text>
</comment>
<feature type="transmembrane region" description="Helical" evidence="1">
    <location>
        <begin position="301"/>
        <end position="324"/>
    </location>
</feature>
<keyword evidence="1" id="KW-0812">Transmembrane</keyword>
<feature type="signal peptide" evidence="2">
    <location>
        <begin position="1"/>
        <end position="23"/>
    </location>
</feature>
<evidence type="ECO:0000256" key="2">
    <source>
        <dbReference type="SAM" id="SignalP"/>
    </source>
</evidence>
<sequence length="356" mass="36336">MRRLLTLIALVAGSLLPAAGAFGTPATTAASGGTGIGIRLVDAPVATRDNPRARVYIIDHVSPGDTVERHIEISNDTGAPAGVAVYAAAAKIQSGSFVGLEGDTPNDLSTWTTLSTPRLQLADGAKQLVAVTITVPRDAAPGEQYAVLWAQTTSGGKAAITQVSRVGIRVYLSVGPGGEPASAFTIESLTARRDASGVPTVAATVRNTGGRALDLSGTLTLDDGPGGLSAGPFPVTLGTTLGRGQSAPVTVALDRQLPAGPWAATLHVTSGLLTESAQASLTFPAAGRSGPVVPVEQHASLWWWVVLLLIVLLGVLGVLGAIWTMSRRRRRGGRHSLAALAARPAHPAPPPSRISA</sequence>
<keyword evidence="1" id="KW-1133">Transmembrane helix</keyword>
<keyword evidence="1" id="KW-0472">Membrane</keyword>
<dbReference type="AlphaFoldDB" id="A0A2N3YI87"/>
<name>A0A2N3YI87_9MICO</name>
<proteinExistence type="predicted"/>
<evidence type="ECO:0008006" key="5">
    <source>
        <dbReference type="Google" id="ProtNLM"/>
    </source>
</evidence>
<protein>
    <recommendedName>
        <fullName evidence="5">Peptidase</fullName>
    </recommendedName>
</protein>